<proteinExistence type="predicted"/>
<evidence type="ECO:0008006" key="3">
    <source>
        <dbReference type="Google" id="ProtNLM"/>
    </source>
</evidence>
<protein>
    <recommendedName>
        <fullName evidence="3">YgiT-type zinc finger protein</fullName>
    </recommendedName>
</protein>
<accession>A0A4U0FEP4</accession>
<dbReference type="RefSeq" id="WP_136776655.1">
    <property type="nucleotide sequence ID" value="NZ_SUPK01000002.1"/>
</dbReference>
<organism evidence="1 2">
    <name type="scientific">Cohnella pontilimi</name>
    <dbReference type="NCBI Taxonomy" id="2564100"/>
    <lineage>
        <taxon>Bacteria</taxon>
        <taxon>Bacillati</taxon>
        <taxon>Bacillota</taxon>
        <taxon>Bacilli</taxon>
        <taxon>Bacillales</taxon>
        <taxon>Paenibacillaceae</taxon>
        <taxon>Cohnella</taxon>
    </lineage>
</organism>
<sequence>MNKRCECGDTKSLALRTVIFARKVSITRVPVYCCSQCGSHEVFSGVKGDISRLIRELGAKPAPRTIPFDQVHEWAGILTAAASEGDSLHKTAVERAAEERTNELLDLWLIASSVGDENWKAELQSRLAQLNAAYIS</sequence>
<dbReference type="OrthoDB" id="2974439at2"/>
<dbReference type="AlphaFoldDB" id="A0A4U0FEP4"/>
<comment type="caution">
    <text evidence="1">The sequence shown here is derived from an EMBL/GenBank/DDBJ whole genome shotgun (WGS) entry which is preliminary data.</text>
</comment>
<keyword evidence="2" id="KW-1185">Reference proteome</keyword>
<evidence type="ECO:0000313" key="2">
    <source>
        <dbReference type="Proteomes" id="UP000309673"/>
    </source>
</evidence>
<evidence type="ECO:0000313" key="1">
    <source>
        <dbReference type="EMBL" id="TJY43291.1"/>
    </source>
</evidence>
<dbReference type="EMBL" id="SUPK01000002">
    <property type="protein sequence ID" value="TJY43291.1"/>
    <property type="molecule type" value="Genomic_DNA"/>
</dbReference>
<name>A0A4U0FEP4_9BACL</name>
<dbReference type="Proteomes" id="UP000309673">
    <property type="component" value="Unassembled WGS sequence"/>
</dbReference>
<reference evidence="1 2" key="1">
    <citation type="submission" date="2019-04" db="EMBL/GenBank/DDBJ databases">
        <title>Cohnella sp. nov., isolated from soil.</title>
        <authorList>
            <person name="Kim W."/>
        </authorList>
    </citation>
    <scope>NUCLEOTIDE SEQUENCE [LARGE SCALE GENOMIC DNA]</scope>
    <source>
        <strain evidence="1 2">CAU 1483</strain>
    </source>
</reference>
<gene>
    <name evidence="1" type="ORF">E5161_05180</name>
</gene>